<dbReference type="InterPro" id="IPR004046">
    <property type="entry name" value="GST_C"/>
</dbReference>
<dbReference type="EMBL" id="JH816415">
    <property type="protein sequence ID" value="EKC22201.1"/>
    <property type="molecule type" value="Genomic_DNA"/>
</dbReference>
<proteinExistence type="inferred from homology"/>
<dbReference type="GO" id="GO:0006626">
    <property type="term" value="P:protein targeting to mitochondrion"/>
    <property type="evidence" value="ECO:0007669"/>
    <property type="project" value="TreeGrafter"/>
</dbReference>
<dbReference type="SUPFAM" id="SSF52833">
    <property type="entry name" value="Thioredoxin-like"/>
    <property type="match status" value="1"/>
</dbReference>
<dbReference type="Gene3D" id="3.40.30.10">
    <property type="entry name" value="Glutaredoxin"/>
    <property type="match status" value="1"/>
</dbReference>
<dbReference type="AlphaFoldDB" id="K1QKE2"/>
<dbReference type="CDD" id="cd00570">
    <property type="entry name" value="GST_N_family"/>
    <property type="match status" value="1"/>
</dbReference>
<dbReference type="GO" id="GO:0008053">
    <property type="term" value="P:mitochondrial fusion"/>
    <property type="evidence" value="ECO:0007669"/>
    <property type="project" value="TreeGrafter"/>
</dbReference>
<protein>
    <submittedName>
        <fullName evidence="2">Ganglioside-induced differentiation-associated protein 1</fullName>
    </submittedName>
</protein>
<dbReference type="PANTHER" id="PTHR44188:SF1">
    <property type="entry name" value="GDAP1, ISOFORM A"/>
    <property type="match status" value="1"/>
</dbReference>
<dbReference type="Gene3D" id="1.20.1050.10">
    <property type="match status" value="1"/>
</dbReference>
<reference evidence="2" key="1">
    <citation type="journal article" date="2012" name="Nature">
        <title>The oyster genome reveals stress adaptation and complexity of shell formation.</title>
        <authorList>
            <person name="Zhang G."/>
            <person name="Fang X."/>
            <person name="Guo X."/>
            <person name="Li L."/>
            <person name="Luo R."/>
            <person name="Xu F."/>
            <person name="Yang P."/>
            <person name="Zhang L."/>
            <person name="Wang X."/>
            <person name="Qi H."/>
            <person name="Xiong Z."/>
            <person name="Que H."/>
            <person name="Xie Y."/>
            <person name="Holland P.W."/>
            <person name="Paps J."/>
            <person name="Zhu Y."/>
            <person name="Wu F."/>
            <person name="Chen Y."/>
            <person name="Wang J."/>
            <person name="Peng C."/>
            <person name="Meng J."/>
            <person name="Yang L."/>
            <person name="Liu J."/>
            <person name="Wen B."/>
            <person name="Zhang N."/>
            <person name="Huang Z."/>
            <person name="Zhu Q."/>
            <person name="Feng Y."/>
            <person name="Mount A."/>
            <person name="Hedgecock D."/>
            <person name="Xu Z."/>
            <person name="Liu Y."/>
            <person name="Domazet-Loso T."/>
            <person name="Du Y."/>
            <person name="Sun X."/>
            <person name="Zhang S."/>
            <person name="Liu B."/>
            <person name="Cheng P."/>
            <person name="Jiang X."/>
            <person name="Li J."/>
            <person name="Fan D."/>
            <person name="Wang W."/>
            <person name="Fu W."/>
            <person name="Wang T."/>
            <person name="Wang B."/>
            <person name="Zhang J."/>
            <person name="Peng Z."/>
            <person name="Li Y."/>
            <person name="Li N."/>
            <person name="Wang J."/>
            <person name="Chen M."/>
            <person name="He Y."/>
            <person name="Tan F."/>
            <person name="Song X."/>
            <person name="Zheng Q."/>
            <person name="Huang R."/>
            <person name="Yang H."/>
            <person name="Du X."/>
            <person name="Chen L."/>
            <person name="Yang M."/>
            <person name="Gaffney P.M."/>
            <person name="Wang S."/>
            <person name="Luo L."/>
            <person name="She Z."/>
            <person name="Ming Y."/>
            <person name="Huang W."/>
            <person name="Zhang S."/>
            <person name="Huang B."/>
            <person name="Zhang Y."/>
            <person name="Qu T."/>
            <person name="Ni P."/>
            <person name="Miao G."/>
            <person name="Wang J."/>
            <person name="Wang Q."/>
            <person name="Steinberg C.E."/>
            <person name="Wang H."/>
            <person name="Li N."/>
            <person name="Qian L."/>
            <person name="Zhang G."/>
            <person name="Li Y."/>
            <person name="Yang H."/>
            <person name="Liu X."/>
            <person name="Wang J."/>
            <person name="Yin Y."/>
            <person name="Wang J."/>
        </authorList>
    </citation>
    <scope>NUCLEOTIDE SEQUENCE [LARGE SCALE GENOMIC DNA]</scope>
    <source>
        <strain evidence="2">05x7-T-G4-1.051#20</strain>
    </source>
</reference>
<dbReference type="Pfam" id="PF00043">
    <property type="entry name" value="GST_C"/>
    <property type="match status" value="1"/>
</dbReference>
<dbReference type="InterPro" id="IPR004045">
    <property type="entry name" value="Glutathione_S-Trfase_N"/>
</dbReference>
<gene>
    <name evidence="2" type="ORF">CGI_10002653</name>
</gene>
<accession>K1QKE2</accession>
<dbReference type="GO" id="GO:0000266">
    <property type="term" value="P:mitochondrial fission"/>
    <property type="evidence" value="ECO:0007669"/>
    <property type="project" value="TreeGrafter"/>
</dbReference>
<name>K1QKE2_MAGGI</name>
<dbReference type="SUPFAM" id="SSF47616">
    <property type="entry name" value="GST C-terminal domain-like"/>
    <property type="match status" value="1"/>
</dbReference>
<dbReference type="InterPro" id="IPR036249">
    <property type="entry name" value="Thioredoxin-like_sf"/>
</dbReference>
<comment type="similarity">
    <text evidence="1">Belongs to the GST superfamily.</text>
</comment>
<dbReference type="HOGENOM" id="CLU_1311191_0_0_1"/>
<dbReference type="Pfam" id="PF13417">
    <property type="entry name" value="GST_N_3"/>
    <property type="match status" value="1"/>
</dbReference>
<dbReference type="InParanoid" id="K1QKE2"/>
<evidence type="ECO:0000313" key="2">
    <source>
        <dbReference type="EMBL" id="EKC22201.1"/>
    </source>
</evidence>
<dbReference type="InterPro" id="IPR036282">
    <property type="entry name" value="Glutathione-S-Trfase_C_sf"/>
</dbReference>
<sequence>MSDLTLYYFPASYYSQRALLALYEKNAKFKHKVVFIHSGDQNDPTYMRMNPAGQVPVLTDGKKVITESDAVIRYVDENVHTGFLGKRSDEIKKNLTALADKYPDLQQGVSDPWLVGPRFTAADIALTTLLDRISFLGLAERYFTPEVRPLLYSYFKRLGTRKSVQQVRAGIAGIPRLFILRKLKKSSPFVVGALAVGIAAAVAYNIVNKK</sequence>
<organism evidence="2">
    <name type="scientific">Magallana gigas</name>
    <name type="common">Pacific oyster</name>
    <name type="synonym">Crassostrea gigas</name>
    <dbReference type="NCBI Taxonomy" id="29159"/>
    <lineage>
        <taxon>Eukaryota</taxon>
        <taxon>Metazoa</taxon>
        <taxon>Spiralia</taxon>
        <taxon>Lophotrochozoa</taxon>
        <taxon>Mollusca</taxon>
        <taxon>Bivalvia</taxon>
        <taxon>Autobranchia</taxon>
        <taxon>Pteriomorphia</taxon>
        <taxon>Ostreida</taxon>
        <taxon>Ostreoidea</taxon>
        <taxon>Ostreidae</taxon>
        <taxon>Magallana</taxon>
    </lineage>
</organism>
<dbReference type="PANTHER" id="PTHR44188">
    <property type="entry name" value="GDAP1, ISOFORM A"/>
    <property type="match status" value="1"/>
</dbReference>
<dbReference type="GO" id="GO:0005741">
    <property type="term" value="C:mitochondrial outer membrane"/>
    <property type="evidence" value="ECO:0007669"/>
    <property type="project" value="TreeGrafter"/>
</dbReference>
<evidence type="ECO:0000256" key="1">
    <source>
        <dbReference type="ARBA" id="ARBA00007409"/>
    </source>
</evidence>
<dbReference type="PROSITE" id="PS50404">
    <property type="entry name" value="GST_NTER"/>
    <property type="match status" value="1"/>
</dbReference>